<keyword evidence="4" id="KW-1185">Reference proteome</keyword>
<dbReference type="AlphaFoldDB" id="A0A840MJX5"/>
<evidence type="ECO:0000313" key="4">
    <source>
        <dbReference type="Proteomes" id="UP000575898"/>
    </source>
</evidence>
<dbReference type="InterPro" id="IPR036388">
    <property type="entry name" value="WH-like_DNA-bd_sf"/>
</dbReference>
<protein>
    <submittedName>
        <fullName evidence="3">Putative DNA-binding transcriptional regulator YafY</fullName>
    </submittedName>
</protein>
<proteinExistence type="predicted"/>
<comment type="caution">
    <text evidence="3">The sequence shown here is derived from an EMBL/GenBank/DDBJ whole genome shotgun (WGS) entry which is preliminary data.</text>
</comment>
<dbReference type="RefSeq" id="WP_184035289.1">
    <property type="nucleotide sequence ID" value="NZ_JACHHY010000003.1"/>
</dbReference>
<reference evidence="3 4" key="1">
    <citation type="submission" date="2020-08" db="EMBL/GenBank/DDBJ databases">
        <title>Genomic Encyclopedia of Type Strains, Phase IV (KMG-IV): sequencing the most valuable type-strain genomes for metagenomic binning, comparative biology and taxonomic classification.</title>
        <authorList>
            <person name="Goeker M."/>
        </authorList>
    </citation>
    <scope>NUCLEOTIDE SEQUENCE [LARGE SCALE GENOMIC DNA]</scope>
    <source>
        <strain evidence="3 4">DSM 27165</strain>
    </source>
</reference>
<dbReference type="PANTHER" id="PTHR34580">
    <property type="match status" value="1"/>
</dbReference>
<dbReference type="SUPFAM" id="SSF46785">
    <property type="entry name" value="Winged helix' DNA-binding domain"/>
    <property type="match status" value="1"/>
</dbReference>
<dbReference type="Gene3D" id="1.10.10.10">
    <property type="entry name" value="Winged helix-like DNA-binding domain superfamily/Winged helix DNA-binding domain"/>
    <property type="match status" value="1"/>
</dbReference>
<accession>A0A840MJX5</accession>
<feature type="domain" description="Helix-turn-helix type 11" evidence="1">
    <location>
        <begin position="6"/>
        <end position="60"/>
    </location>
</feature>
<gene>
    <name evidence="3" type="ORF">HNQ59_000733</name>
</gene>
<name>A0A840MJX5_9PROT</name>
<dbReference type="InterPro" id="IPR013196">
    <property type="entry name" value="HTH_11"/>
</dbReference>
<dbReference type="Pfam" id="PF08279">
    <property type="entry name" value="HTH_11"/>
    <property type="match status" value="1"/>
</dbReference>
<keyword evidence="3" id="KW-0238">DNA-binding</keyword>
<evidence type="ECO:0000259" key="1">
    <source>
        <dbReference type="Pfam" id="PF08279"/>
    </source>
</evidence>
<evidence type="ECO:0000313" key="3">
    <source>
        <dbReference type="EMBL" id="MBB5017469.1"/>
    </source>
</evidence>
<dbReference type="EMBL" id="JACHHY010000003">
    <property type="protein sequence ID" value="MBB5017469.1"/>
    <property type="molecule type" value="Genomic_DNA"/>
</dbReference>
<dbReference type="InterPro" id="IPR036390">
    <property type="entry name" value="WH_DNA-bd_sf"/>
</dbReference>
<feature type="domain" description="WYL" evidence="2">
    <location>
        <begin position="136"/>
        <end position="202"/>
    </location>
</feature>
<evidence type="ECO:0000259" key="2">
    <source>
        <dbReference type="Pfam" id="PF13280"/>
    </source>
</evidence>
<dbReference type="PANTHER" id="PTHR34580:SF3">
    <property type="entry name" value="PROTEIN PAFB"/>
    <property type="match status" value="1"/>
</dbReference>
<dbReference type="PROSITE" id="PS52050">
    <property type="entry name" value="WYL"/>
    <property type="match status" value="1"/>
</dbReference>
<organism evidence="3 4">
    <name type="scientific">Chitinivorax tropicus</name>
    <dbReference type="NCBI Taxonomy" id="714531"/>
    <lineage>
        <taxon>Bacteria</taxon>
        <taxon>Pseudomonadati</taxon>
        <taxon>Pseudomonadota</taxon>
        <taxon>Betaproteobacteria</taxon>
        <taxon>Chitinivorax</taxon>
    </lineage>
</organism>
<dbReference type="Proteomes" id="UP000575898">
    <property type="component" value="Unassembled WGS sequence"/>
</dbReference>
<dbReference type="InterPro" id="IPR026881">
    <property type="entry name" value="WYL_dom"/>
</dbReference>
<dbReference type="Pfam" id="PF13280">
    <property type="entry name" value="WYL"/>
    <property type="match status" value="1"/>
</dbReference>
<dbReference type="InterPro" id="IPR051534">
    <property type="entry name" value="CBASS_pafABC_assoc_protein"/>
</dbReference>
<sequence>MRRADRLFQIVQLLRGRRTVLTAQALAEALNISVRTVYRDIADLMASGVPIDGEAGVGYRLAHGFDLPPLMFDRSELESLLVAARLLKAWGEPQLARSAQSALSKIEAVLPKDLRPSLGQSGFYAVEMRHYPVAQLTPLREAILGQYKIRFDYIRADGVGSSRCVWPLGVFFWGTVWTLSAWCELRDDFRNFRVDRMVTIQVEPERYPHQAGRTLDDCLQRMCEGEMPG</sequence>
<dbReference type="GO" id="GO:0003677">
    <property type="term" value="F:DNA binding"/>
    <property type="evidence" value="ECO:0007669"/>
    <property type="project" value="UniProtKB-KW"/>
</dbReference>